<dbReference type="EMBL" id="CP118157">
    <property type="protein sequence ID" value="WOF23628.1"/>
    <property type="molecule type" value="Genomic_DNA"/>
</dbReference>
<keyword evidence="2" id="KW-0472">Membrane</keyword>
<protein>
    <submittedName>
        <fullName evidence="3">Uncharacterized protein</fullName>
    </submittedName>
</protein>
<accession>A0AA97FJ16</accession>
<keyword evidence="2" id="KW-0812">Transmembrane</keyword>
<evidence type="ECO:0000256" key="2">
    <source>
        <dbReference type="SAM" id="Phobius"/>
    </source>
</evidence>
<evidence type="ECO:0000313" key="3">
    <source>
        <dbReference type="EMBL" id="WOF23628.1"/>
    </source>
</evidence>
<evidence type="ECO:0000256" key="1">
    <source>
        <dbReference type="SAM" id="MobiDB-lite"/>
    </source>
</evidence>
<dbReference type="KEGG" id="mbet:N8K70_02810"/>
<keyword evidence="4" id="KW-1185">Reference proteome</keyword>
<keyword evidence="2" id="KW-1133">Transmembrane helix</keyword>
<gene>
    <name evidence="3" type="ORF">N8K70_02810</name>
</gene>
<feature type="region of interest" description="Disordered" evidence="1">
    <location>
        <begin position="54"/>
        <end position="90"/>
    </location>
</feature>
<reference evidence="3 4" key="1">
    <citation type="submission" date="2023-02" db="EMBL/GenBank/DDBJ databases">
        <title>Microbacterium betulae sp. nov., isolated from birch wood.</title>
        <authorList>
            <person name="Pasciak M."/>
            <person name="Pawlik K.J."/>
            <person name="Martynowski D."/>
            <person name="Laczmanski L."/>
            <person name="Ciekot J."/>
            <person name="Szponar B."/>
            <person name="Wojcik-Fatla A."/>
            <person name="Mackiewicz B."/>
            <person name="Farian E."/>
            <person name="Cholewa G."/>
            <person name="Cholewa A."/>
            <person name="Dutkiewicz J."/>
        </authorList>
    </citation>
    <scope>NUCLEOTIDE SEQUENCE [LARGE SCALE GENOMIC DNA]</scope>
    <source>
        <strain evidence="3 4">AB</strain>
    </source>
</reference>
<feature type="compositionally biased region" description="Low complexity" evidence="1">
    <location>
        <begin position="64"/>
        <end position="90"/>
    </location>
</feature>
<name>A0AA97FJ16_9MICO</name>
<evidence type="ECO:0000313" key="4">
    <source>
        <dbReference type="Proteomes" id="UP001305498"/>
    </source>
</evidence>
<feature type="transmembrane region" description="Helical" evidence="2">
    <location>
        <begin position="6"/>
        <end position="39"/>
    </location>
</feature>
<proteinExistence type="predicted"/>
<dbReference type="AlphaFoldDB" id="A0AA97FJ16"/>
<dbReference type="RefSeq" id="WP_317140099.1">
    <property type="nucleotide sequence ID" value="NZ_CP118157.1"/>
</dbReference>
<sequence length="90" mass="9431">MYNDDYGWAAGLGIGVVIFGIVLYLAILALVLWIGYLIIRTAVKNGILKADEERAARGYPPRPGGAYPPQQGYSGPPAPGSGPQQGPSST</sequence>
<organism evidence="3 4">
    <name type="scientific">Microbacterium betulae</name>
    <dbReference type="NCBI Taxonomy" id="2981139"/>
    <lineage>
        <taxon>Bacteria</taxon>
        <taxon>Bacillati</taxon>
        <taxon>Actinomycetota</taxon>
        <taxon>Actinomycetes</taxon>
        <taxon>Micrococcales</taxon>
        <taxon>Microbacteriaceae</taxon>
        <taxon>Microbacterium</taxon>
    </lineage>
</organism>
<dbReference type="Proteomes" id="UP001305498">
    <property type="component" value="Chromosome"/>
</dbReference>